<accession>A0A941IZP4</accession>
<dbReference type="Proteomes" id="UP000679220">
    <property type="component" value="Unassembled WGS sequence"/>
</dbReference>
<organism evidence="1 2">
    <name type="scientific">Carboxylicivirga sediminis</name>
    <dbReference type="NCBI Taxonomy" id="2006564"/>
    <lineage>
        <taxon>Bacteria</taxon>
        <taxon>Pseudomonadati</taxon>
        <taxon>Bacteroidota</taxon>
        <taxon>Bacteroidia</taxon>
        <taxon>Marinilabiliales</taxon>
        <taxon>Marinilabiliaceae</taxon>
        <taxon>Carboxylicivirga</taxon>
    </lineage>
</organism>
<comment type="caution">
    <text evidence="1">The sequence shown here is derived from an EMBL/GenBank/DDBJ whole genome shotgun (WGS) entry which is preliminary data.</text>
</comment>
<name>A0A941IZP4_9BACT</name>
<keyword evidence="2" id="KW-1185">Reference proteome</keyword>
<gene>
    <name evidence="1" type="ORF">KDU71_20870</name>
</gene>
<protein>
    <submittedName>
        <fullName evidence="1">Uncharacterized protein</fullName>
    </submittedName>
</protein>
<reference evidence="1" key="2">
    <citation type="submission" date="2021-04" db="EMBL/GenBank/DDBJ databases">
        <authorList>
            <person name="Zhang T."/>
            <person name="Zhang Y."/>
            <person name="Lu D."/>
            <person name="Zuo D."/>
            <person name="Du Z."/>
        </authorList>
    </citation>
    <scope>NUCLEOTIDE SEQUENCE</scope>
    <source>
        <strain evidence="1">JR1</strain>
    </source>
</reference>
<dbReference type="AlphaFoldDB" id="A0A941IZP4"/>
<evidence type="ECO:0000313" key="2">
    <source>
        <dbReference type="Proteomes" id="UP000679220"/>
    </source>
</evidence>
<proteinExistence type="predicted"/>
<evidence type="ECO:0000313" key="1">
    <source>
        <dbReference type="EMBL" id="MBR8538035.1"/>
    </source>
</evidence>
<dbReference type="EMBL" id="JAGTAR010000047">
    <property type="protein sequence ID" value="MBR8538035.1"/>
    <property type="molecule type" value="Genomic_DNA"/>
</dbReference>
<sequence length="75" mass="8723">MNLRITSNAKNKQISFLIALDNFITRRNNNKASIIMQRLNQFLEKKHPEFSLNVKEGSNNSIEMYTGKNLIAYYA</sequence>
<reference evidence="1" key="1">
    <citation type="journal article" date="2018" name="Int. J. Syst. Evol. Microbiol.">
        <title>Carboxylicivirga sediminis sp. nov., isolated from coastal sediment.</title>
        <authorList>
            <person name="Wang F.Q."/>
            <person name="Ren L.H."/>
            <person name="Zou R.J."/>
            <person name="Sun Y.Z."/>
            <person name="Liu X.J."/>
            <person name="Jiang F."/>
            <person name="Liu L.J."/>
        </authorList>
    </citation>
    <scope>NUCLEOTIDE SEQUENCE</scope>
    <source>
        <strain evidence="1">JR1</strain>
    </source>
</reference>
<dbReference type="RefSeq" id="WP_212193057.1">
    <property type="nucleotide sequence ID" value="NZ_JAGTAR010000047.1"/>
</dbReference>